<name>A0AAN9T7K8_9HEMI</name>
<dbReference type="EMBL" id="JBBCAQ010000036">
    <property type="protein sequence ID" value="KAK7575559.1"/>
    <property type="molecule type" value="Genomic_DNA"/>
</dbReference>
<evidence type="ECO:0000313" key="3">
    <source>
        <dbReference type="Proteomes" id="UP001367676"/>
    </source>
</evidence>
<evidence type="ECO:0000256" key="1">
    <source>
        <dbReference type="ARBA" id="ARBA00005356"/>
    </source>
</evidence>
<reference evidence="2 3" key="1">
    <citation type="submission" date="2024-03" db="EMBL/GenBank/DDBJ databases">
        <title>Adaptation during the transition from Ophiocordyceps entomopathogen to insect associate is accompanied by gene loss and intensified selection.</title>
        <authorList>
            <person name="Ward C.M."/>
            <person name="Onetto C.A."/>
            <person name="Borneman A.R."/>
        </authorList>
    </citation>
    <scope>NUCLEOTIDE SEQUENCE [LARGE SCALE GENOMIC DNA]</scope>
    <source>
        <strain evidence="2">AWRI1</strain>
        <tissue evidence="2">Single Adult Female</tissue>
    </source>
</reference>
<sequence>MKKFLQQILNKVVGLHYILITDKDGVPFIKVNSSNTPDMGNRPHLLSNLAIVADQASKLGVGRTESITSVYSNYQVIQIYSSPLVVTFVADATANTGYIHGMESQLEPLLNDLKEIVVERHEPK</sequence>
<dbReference type="InterPro" id="IPR015019">
    <property type="entry name" value="LAMTOR3"/>
</dbReference>
<dbReference type="PANTHER" id="PTHR13378">
    <property type="entry name" value="REGULATOR COMPLEX PROTEIN LAMTOR3"/>
    <property type="match status" value="1"/>
</dbReference>
<dbReference type="Proteomes" id="UP001367676">
    <property type="component" value="Unassembled WGS sequence"/>
</dbReference>
<gene>
    <name evidence="2" type="ORF">V9T40_011845</name>
</gene>
<dbReference type="PANTHER" id="PTHR13378:SF1">
    <property type="entry name" value="RAGULATOR COMPLEX PROTEIN LAMTOR3"/>
    <property type="match status" value="1"/>
</dbReference>
<dbReference type="AlphaFoldDB" id="A0AAN9T7K8"/>
<dbReference type="GO" id="GO:0071986">
    <property type="term" value="C:Ragulator complex"/>
    <property type="evidence" value="ECO:0007669"/>
    <property type="project" value="TreeGrafter"/>
</dbReference>
<organism evidence="2 3">
    <name type="scientific">Parthenolecanium corni</name>
    <dbReference type="NCBI Taxonomy" id="536013"/>
    <lineage>
        <taxon>Eukaryota</taxon>
        <taxon>Metazoa</taxon>
        <taxon>Ecdysozoa</taxon>
        <taxon>Arthropoda</taxon>
        <taxon>Hexapoda</taxon>
        <taxon>Insecta</taxon>
        <taxon>Pterygota</taxon>
        <taxon>Neoptera</taxon>
        <taxon>Paraneoptera</taxon>
        <taxon>Hemiptera</taxon>
        <taxon>Sternorrhyncha</taxon>
        <taxon>Coccoidea</taxon>
        <taxon>Coccidae</taxon>
        <taxon>Parthenolecanium</taxon>
    </lineage>
</organism>
<dbReference type="Gene3D" id="3.30.450.30">
    <property type="entry name" value="Dynein light chain 2a, cytoplasmic"/>
    <property type="match status" value="1"/>
</dbReference>
<dbReference type="SMART" id="SM01278">
    <property type="entry name" value="MAPKK1_Int"/>
    <property type="match status" value="1"/>
</dbReference>
<accession>A0AAN9T7K8</accession>
<keyword evidence="3" id="KW-1185">Reference proteome</keyword>
<comment type="similarity">
    <text evidence="1">Belongs to the LAMTOR3 family.</text>
</comment>
<proteinExistence type="inferred from homology"/>
<dbReference type="SUPFAM" id="SSF103196">
    <property type="entry name" value="Roadblock/LC7 domain"/>
    <property type="match status" value="1"/>
</dbReference>
<dbReference type="Pfam" id="PF08923">
    <property type="entry name" value="MAPKK1_Int"/>
    <property type="match status" value="1"/>
</dbReference>
<protein>
    <submittedName>
        <fullName evidence="2">Uncharacterized protein</fullName>
    </submittedName>
</protein>
<comment type="caution">
    <text evidence="2">The sequence shown here is derived from an EMBL/GenBank/DDBJ whole genome shotgun (WGS) entry which is preliminary data.</text>
</comment>
<dbReference type="GO" id="GO:0071230">
    <property type="term" value="P:cellular response to amino acid stimulus"/>
    <property type="evidence" value="ECO:0007669"/>
    <property type="project" value="TreeGrafter"/>
</dbReference>
<evidence type="ECO:0000313" key="2">
    <source>
        <dbReference type="EMBL" id="KAK7575559.1"/>
    </source>
</evidence>
<dbReference type="GO" id="GO:0032008">
    <property type="term" value="P:positive regulation of TOR signaling"/>
    <property type="evidence" value="ECO:0007669"/>
    <property type="project" value="TreeGrafter"/>
</dbReference>